<evidence type="ECO:0000313" key="4">
    <source>
        <dbReference type="Proteomes" id="UP000075886"/>
    </source>
</evidence>
<evidence type="ECO:0000256" key="2">
    <source>
        <dbReference type="SAM" id="Phobius"/>
    </source>
</evidence>
<name>A0A182Q0F5_9DIPT</name>
<evidence type="ECO:0000313" key="3">
    <source>
        <dbReference type="EnsemblMetazoa" id="AFAF000588-PA"/>
    </source>
</evidence>
<dbReference type="VEuPathDB" id="VectorBase:AFAF000588"/>
<proteinExistence type="predicted"/>
<dbReference type="Proteomes" id="UP000075886">
    <property type="component" value="Unassembled WGS sequence"/>
</dbReference>
<dbReference type="EnsemblMetazoa" id="AFAF000588-RA">
    <property type="protein sequence ID" value="AFAF000588-PA"/>
    <property type="gene ID" value="AFAF000588"/>
</dbReference>
<keyword evidence="2" id="KW-0472">Membrane</keyword>
<feature type="transmembrane region" description="Helical" evidence="2">
    <location>
        <begin position="12"/>
        <end position="36"/>
    </location>
</feature>
<keyword evidence="4" id="KW-1185">Reference proteome</keyword>
<keyword evidence="2" id="KW-0812">Transmembrane</keyword>
<protein>
    <submittedName>
        <fullName evidence="3">Uncharacterized protein</fullName>
    </submittedName>
</protein>
<feature type="region of interest" description="Disordered" evidence="1">
    <location>
        <begin position="160"/>
        <end position="192"/>
    </location>
</feature>
<organism evidence="3 4">
    <name type="scientific">Anopheles farauti</name>
    <dbReference type="NCBI Taxonomy" id="69004"/>
    <lineage>
        <taxon>Eukaryota</taxon>
        <taxon>Metazoa</taxon>
        <taxon>Ecdysozoa</taxon>
        <taxon>Arthropoda</taxon>
        <taxon>Hexapoda</taxon>
        <taxon>Insecta</taxon>
        <taxon>Pterygota</taxon>
        <taxon>Neoptera</taxon>
        <taxon>Endopterygota</taxon>
        <taxon>Diptera</taxon>
        <taxon>Nematocera</taxon>
        <taxon>Culicoidea</taxon>
        <taxon>Culicidae</taxon>
        <taxon>Anophelinae</taxon>
        <taxon>Anopheles</taxon>
    </lineage>
</organism>
<feature type="compositionally biased region" description="Polar residues" evidence="1">
    <location>
        <begin position="182"/>
        <end position="192"/>
    </location>
</feature>
<dbReference type="EMBL" id="AXCN02001110">
    <property type="status" value="NOT_ANNOTATED_CDS"/>
    <property type="molecule type" value="Genomic_DNA"/>
</dbReference>
<evidence type="ECO:0000256" key="1">
    <source>
        <dbReference type="SAM" id="MobiDB-lite"/>
    </source>
</evidence>
<accession>A0A182Q0F5</accession>
<reference evidence="3" key="2">
    <citation type="submission" date="2020-05" db="UniProtKB">
        <authorList>
            <consortium name="EnsemblMetazoa"/>
        </authorList>
    </citation>
    <scope>IDENTIFICATION</scope>
    <source>
        <strain evidence="3">FAR1</strain>
    </source>
</reference>
<dbReference type="AlphaFoldDB" id="A0A182Q0F5"/>
<feature type="transmembrane region" description="Helical" evidence="2">
    <location>
        <begin position="109"/>
        <end position="134"/>
    </location>
</feature>
<keyword evidence="2" id="KW-1133">Transmembrane helix</keyword>
<sequence length="192" mass="22383">MVEMDIPSPRNMITFFAMLVFSVRFRANLVGMGMLFQMLPLRDEVDQDQYDAYCLVRLEYVNVNAPTFRVRHVPNLRAEQQSERPIASPTFNVTTSEHQMRYVSLHEHVSIFACLYRFYLPIMTLGLASFIPIVCSSKKDYFTPVLNGARGEDYPLTFDGTNHRTFARPRPSRQQQRHYKTLPTSSSAYERR</sequence>
<reference evidence="4" key="1">
    <citation type="submission" date="2014-01" db="EMBL/GenBank/DDBJ databases">
        <title>The Genome Sequence of Anopheles farauti FAR1 (V2).</title>
        <authorList>
            <consortium name="The Broad Institute Genomics Platform"/>
            <person name="Neafsey D.E."/>
            <person name="Besansky N."/>
            <person name="Howell P."/>
            <person name="Walton C."/>
            <person name="Young S.K."/>
            <person name="Zeng Q."/>
            <person name="Gargeya S."/>
            <person name="Fitzgerald M."/>
            <person name="Haas B."/>
            <person name="Abouelleil A."/>
            <person name="Allen A.W."/>
            <person name="Alvarado L."/>
            <person name="Arachchi H.M."/>
            <person name="Berlin A.M."/>
            <person name="Chapman S.B."/>
            <person name="Gainer-Dewar J."/>
            <person name="Goldberg J."/>
            <person name="Griggs A."/>
            <person name="Gujja S."/>
            <person name="Hansen M."/>
            <person name="Howarth C."/>
            <person name="Imamovic A."/>
            <person name="Ireland A."/>
            <person name="Larimer J."/>
            <person name="McCowan C."/>
            <person name="Murphy C."/>
            <person name="Pearson M."/>
            <person name="Poon T.W."/>
            <person name="Priest M."/>
            <person name="Roberts A."/>
            <person name="Saif S."/>
            <person name="Shea T."/>
            <person name="Sisk P."/>
            <person name="Sykes S."/>
            <person name="Wortman J."/>
            <person name="Nusbaum C."/>
            <person name="Birren B."/>
        </authorList>
    </citation>
    <scope>NUCLEOTIDE SEQUENCE [LARGE SCALE GENOMIC DNA]</scope>
    <source>
        <strain evidence="4">FAR1</strain>
    </source>
</reference>
<feature type="compositionally biased region" description="Basic residues" evidence="1">
    <location>
        <begin position="165"/>
        <end position="180"/>
    </location>
</feature>